<keyword evidence="3" id="KW-1185">Reference proteome</keyword>
<dbReference type="Proteomes" id="UP000054564">
    <property type="component" value="Unassembled WGS sequence"/>
</dbReference>
<dbReference type="EMBL" id="AJIL01000065">
    <property type="protein sequence ID" value="KNE97670.1"/>
    <property type="molecule type" value="Genomic_DNA"/>
</dbReference>
<evidence type="ECO:0000313" key="2">
    <source>
        <dbReference type="EMBL" id="KNE97670.1"/>
    </source>
</evidence>
<evidence type="ECO:0000256" key="1">
    <source>
        <dbReference type="SAM" id="MobiDB-lite"/>
    </source>
</evidence>
<evidence type="ECO:0000313" key="3">
    <source>
        <dbReference type="Proteomes" id="UP000054564"/>
    </source>
</evidence>
<protein>
    <submittedName>
        <fullName evidence="2">Uncharacterized protein</fullName>
    </submittedName>
</protein>
<name>A0A0L0VEG9_9BASI</name>
<dbReference type="OrthoDB" id="2506958at2759"/>
<dbReference type="PANTHER" id="PTHR33069">
    <property type="entry name" value="CHROMOSOME 7, WHOLE GENOME SHOTGUN SEQUENCE-RELATED"/>
    <property type="match status" value="1"/>
</dbReference>
<feature type="region of interest" description="Disordered" evidence="1">
    <location>
        <begin position="48"/>
        <end position="68"/>
    </location>
</feature>
<accession>A0A0L0VEG9</accession>
<gene>
    <name evidence="2" type="ORF">PSTG_09074</name>
</gene>
<comment type="caution">
    <text evidence="2">The sequence shown here is derived from an EMBL/GenBank/DDBJ whole genome shotgun (WGS) entry which is preliminary data.</text>
</comment>
<reference evidence="3" key="1">
    <citation type="submission" date="2014-03" db="EMBL/GenBank/DDBJ databases">
        <title>The Genome Sequence of Puccinia striiformis f. sp. tritici PST-78.</title>
        <authorList>
            <consortium name="The Broad Institute Genome Sequencing Platform"/>
            <person name="Cuomo C."/>
            <person name="Hulbert S."/>
            <person name="Chen X."/>
            <person name="Walker B."/>
            <person name="Young S.K."/>
            <person name="Zeng Q."/>
            <person name="Gargeya S."/>
            <person name="Fitzgerald M."/>
            <person name="Haas B."/>
            <person name="Abouelleil A."/>
            <person name="Alvarado L."/>
            <person name="Arachchi H.M."/>
            <person name="Berlin A.M."/>
            <person name="Chapman S.B."/>
            <person name="Goldberg J."/>
            <person name="Griggs A."/>
            <person name="Gujja S."/>
            <person name="Hansen M."/>
            <person name="Howarth C."/>
            <person name="Imamovic A."/>
            <person name="Larimer J."/>
            <person name="McCowan C."/>
            <person name="Montmayeur A."/>
            <person name="Murphy C."/>
            <person name="Neiman D."/>
            <person name="Pearson M."/>
            <person name="Priest M."/>
            <person name="Roberts A."/>
            <person name="Saif S."/>
            <person name="Shea T."/>
            <person name="Sisk P."/>
            <person name="Sykes S."/>
            <person name="Wortman J."/>
            <person name="Nusbaum C."/>
            <person name="Birren B."/>
        </authorList>
    </citation>
    <scope>NUCLEOTIDE SEQUENCE [LARGE SCALE GENOMIC DNA]</scope>
    <source>
        <strain evidence="3">race PST-78</strain>
    </source>
</reference>
<organism evidence="2 3">
    <name type="scientific">Puccinia striiformis f. sp. tritici PST-78</name>
    <dbReference type="NCBI Taxonomy" id="1165861"/>
    <lineage>
        <taxon>Eukaryota</taxon>
        <taxon>Fungi</taxon>
        <taxon>Dikarya</taxon>
        <taxon>Basidiomycota</taxon>
        <taxon>Pucciniomycotina</taxon>
        <taxon>Pucciniomycetes</taxon>
        <taxon>Pucciniales</taxon>
        <taxon>Pucciniaceae</taxon>
        <taxon>Puccinia</taxon>
    </lineage>
</organism>
<proteinExistence type="predicted"/>
<dbReference type="STRING" id="1165861.A0A0L0VEG9"/>
<sequence>MSQSYVARSGLCPMILSRDGTVNDVTHLFCASRRASVPGIAVGGFASGAATSHSSDIPPRRRRSRVGWKRPSAFKEAPQEYLWSPPAIAMVARPTPSHKSRDHIIRNIGNKQASKVIEEFRHMSFKCRHAEPCKPGEEHLSIDSPGYKKKLFVELHLRTLPQLREQITNLSQSLDPHAMLEDPCSQLKLISAIQEKVHNLLDDVSCAVYWLCPHRSKYPSIGRNDQHMEEFKPYRLHGLYHQLSEFLLDHIMDLSHQACELIEQLDLSMDTYFGKVDVARARELVLLKESRFMKSVDPVIDWLKGSELDIVQIVDHQPETGPLSEPIIQLAESLLPIVKLSRVFLRKLSVRGMNRKRLPMFTKMCSTDLNNVAELVVNVVGDLNDVVTILRDAHSIDNLTTRQLLIEAVRVIEDHFKDPLLLILLHFVPIIPDTDGLPTQNYYRDWFADWKAMFTIAVGNFLNNAEVLQD</sequence>
<dbReference type="AlphaFoldDB" id="A0A0L0VEG9"/>
<dbReference type="PANTHER" id="PTHR33069:SF3">
    <property type="entry name" value="DYNEIN HEAVY CHAIN TAIL DOMAIN-CONTAINING PROTEIN"/>
    <property type="match status" value="1"/>
</dbReference>